<accession>A0AA39JAH1</accession>
<protein>
    <submittedName>
        <fullName evidence="2">Uncharacterized protein</fullName>
    </submittedName>
</protein>
<sequence length="247" mass="28485">MQDERSSKVTCPKIQRRLPVICKVPQRRRIESTSQPAVGINHMGHPKKHVTEESRLAANRDKSNHSYAKNQNAIRLRRKDVYKKSGQDKHLHQIRGSNALELRKATSSHSQPMPSVVENKSDPMIELCVRAKRIEVDFGAFIDNDPVAYAKSLMHRYFCDRIVQGCIKVFTDPLSQLYEWRTSYETVLDAVLQLDGCSPRRAAMQKVGQPLWDTIGYLENIWCSAIEGPKELRDAYNRKRLTWQRAL</sequence>
<dbReference type="Proteomes" id="UP001175226">
    <property type="component" value="Unassembled WGS sequence"/>
</dbReference>
<evidence type="ECO:0000256" key="1">
    <source>
        <dbReference type="SAM" id="MobiDB-lite"/>
    </source>
</evidence>
<dbReference type="EMBL" id="JAUEPT010000043">
    <property type="protein sequence ID" value="KAK0438390.1"/>
    <property type="molecule type" value="Genomic_DNA"/>
</dbReference>
<dbReference type="AlphaFoldDB" id="A0AA39JAH1"/>
<comment type="caution">
    <text evidence="2">The sequence shown here is derived from an EMBL/GenBank/DDBJ whole genome shotgun (WGS) entry which is preliminary data.</text>
</comment>
<evidence type="ECO:0000313" key="2">
    <source>
        <dbReference type="EMBL" id="KAK0438390.1"/>
    </source>
</evidence>
<evidence type="ECO:0000313" key="3">
    <source>
        <dbReference type="Proteomes" id="UP001175226"/>
    </source>
</evidence>
<gene>
    <name evidence="2" type="ORF">EV421DRAFT_1738447</name>
</gene>
<keyword evidence="3" id="KW-1185">Reference proteome</keyword>
<organism evidence="2 3">
    <name type="scientific">Armillaria borealis</name>
    <dbReference type="NCBI Taxonomy" id="47425"/>
    <lineage>
        <taxon>Eukaryota</taxon>
        <taxon>Fungi</taxon>
        <taxon>Dikarya</taxon>
        <taxon>Basidiomycota</taxon>
        <taxon>Agaricomycotina</taxon>
        <taxon>Agaricomycetes</taxon>
        <taxon>Agaricomycetidae</taxon>
        <taxon>Agaricales</taxon>
        <taxon>Marasmiineae</taxon>
        <taxon>Physalacriaceae</taxon>
        <taxon>Armillaria</taxon>
    </lineage>
</organism>
<feature type="region of interest" description="Disordered" evidence="1">
    <location>
        <begin position="37"/>
        <end position="66"/>
    </location>
</feature>
<feature type="region of interest" description="Disordered" evidence="1">
    <location>
        <begin position="84"/>
        <end position="118"/>
    </location>
</feature>
<reference evidence="2" key="1">
    <citation type="submission" date="2023-06" db="EMBL/GenBank/DDBJ databases">
        <authorList>
            <consortium name="Lawrence Berkeley National Laboratory"/>
            <person name="Ahrendt S."/>
            <person name="Sahu N."/>
            <person name="Indic B."/>
            <person name="Wong-Bajracharya J."/>
            <person name="Merenyi Z."/>
            <person name="Ke H.-M."/>
            <person name="Monk M."/>
            <person name="Kocsube S."/>
            <person name="Drula E."/>
            <person name="Lipzen A."/>
            <person name="Balint B."/>
            <person name="Henrissat B."/>
            <person name="Andreopoulos B."/>
            <person name="Martin F.M."/>
            <person name="Harder C.B."/>
            <person name="Rigling D."/>
            <person name="Ford K.L."/>
            <person name="Foster G.D."/>
            <person name="Pangilinan J."/>
            <person name="Papanicolaou A."/>
            <person name="Barry K."/>
            <person name="LaButti K."/>
            <person name="Viragh M."/>
            <person name="Koriabine M."/>
            <person name="Yan M."/>
            <person name="Riley R."/>
            <person name="Champramary S."/>
            <person name="Plett K.L."/>
            <person name="Tsai I.J."/>
            <person name="Slot J."/>
            <person name="Sipos G."/>
            <person name="Plett J."/>
            <person name="Nagy L.G."/>
            <person name="Grigoriev I.V."/>
        </authorList>
    </citation>
    <scope>NUCLEOTIDE SEQUENCE</scope>
    <source>
        <strain evidence="2">FPL87.14</strain>
    </source>
</reference>
<proteinExistence type="predicted"/>
<feature type="compositionally biased region" description="Basic and acidic residues" evidence="1">
    <location>
        <begin position="49"/>
        <end position="64"/>
    </location>
</feature>
<name>A0AA39JAH1_9AGAR</name>